<evidence type="ECO:0000313" key="1">
    <source>
        <dbReference type="EMBL" id="RIB11419.1"/>
    </source>
</evidence>
<name>A0A397URL1_9GLOM</name>
<accession>A0A397URL1</accession>
<organism evidence="1 2">
    <name type="scientific">Gigaspora rosea</name>
    <dbReference type="NCBI Taxonomy" id="44941"/>
    <lineage>
        <taxon>Eukaryota</taxon>
        <taxon>Fungi</taxon>
        <taxon>Fungi incertae sedis</taxon>
        <taxon>Mucoromycota</taxon>
        <taxon>Glomeromycotina</taxon>
        <taxon>Glomeromycetes</taxon>
        <taxon>Diversisporales</taxon>
        <taxon>Gigasporaceae</taxon>
        <taxon>Gigaspora</taxon>
    </lineage>
</organism>
<dbReference type="EMBL" id="QKWP01001135">
    <property type="protein sequence ID" value="RIB11419.1"/>
    <property type="molecule type" value="Genomic_DNA"/>
</dbReference>
<proteinExistence type="predicted"/>
<gene>
    <name evidence="1" type="ORF">C2G38_2203475</name>
</gene>
<comment type="caution">
    <text evidence="1">The sequence shown here is derived from an EMBL/GenBank/DDBJ whole genome shotgun (WGS) entry which is preliminary data.</text>
</comment>
<keyword evidence="2" id="KW-1185">Reference proteome</keyword>
<protein>
    <submittedName>
        <fullName evidence="1">Uncharacterized protein</fullName>
    </submittedName>
</protein>
<sequence length="85" mass="9314">MTASVEPSGGYLNRKPKVAGEASCTLVNVQMLDVPPYRATNILDSTGVNNCFQLGVSQLMIWYPISNKIIDESTSKYVIDPTFLT</sequence>
<evidence type="ECO:0000313" key="2">
    <source>
        <dbReference type="Proteomes" id="UP000266673"/>
    </source>
</evidence>
<dbReference type="Proteomes" id="UP000266673">
    <property type="component" value="Unassembled WGS sequence"/>
</dbReference>
<dbReference type="AlphaFoldDB" id="A0A397URL1"/>
<reference evidence="1 2" key="1">
    <citation type="submission" date="2018-06" db="EMBL/GenBank/DDBJ databases">
        <title>Comparative genomics reveals the genomic features of Rhizophagus irregularis, R. cerebriforme, R. diaphanum and Gigaspora rosea, and their symbiotic lifestyle signature.</title>
        <authorList>
            <person name="Morin E."/>
            <person name="San Clemente H."/>
            <person name="Chen E.C.H."/>
            <person name="De La Providencia I."/>
            <person name="Hainaut M."/>
            <person name="Kuo A."/>
            <person name="Kohler A."/>
            <person name="Murat C."/>
            <person name="Tang N."/>
            <person name="Roy S."/>
            <person name="Loubradou J."/>
            <person name="Henrissat B."/>
            <person name="Grigoriev I.V."/>
            <person name="Corradi N."/>
            <person name="Roux C."/>
            <person name="Martin F.M."/>
        </authorList>
    </citation>
    <scope>NUCLEOTIDE SEQUENCE [LARGE SCALE GENOMIC DNA]</scope>
    <source>
        <strain evidence="1 2">DAOM 194757</strain>
    </source>
</reference>